<feature type="domain" description="DUF4218" evidence="3">
    <location>
        <begin position="644"/>
        <end position="757"/>
    </location>
</feature>
<evidence type="ECO:0000259" key="2">
    <source>
        <dbReference type="Pfam" id="PF13952"/>
    </source>
</evidence>
<dbReference type="Pfam" id="PF13960">
    <property type="entry name" value="DUF4218"/>
    <property type="match status" value="1"/>
</dbReference>
<dbReference type="InterPro" id="IPR025452">
    <property type="entry name" value="DUF4218"/>
</dbReference>
<name>A0ABQ7WKC0_SOLTU</name>
<dbReference type="Pfam" id="PF13952">
    <property type="entry name" value="DUF4216"/>
    <property type="match status" value="1"/>
</dbReference>
<evidence type="ECO:0000313" key="6">
    <source>
        <dbReference type="Proteomes" id="UP000826656"/>
    </source>
</evidence>
<evidence type="ECO:0000259" key="4">
    <source>
        <dbReference type="Pfam" id="PF13963"/>
    </source>
</evidence>
<dbReference type="InterPro" id="IPR029480">
    <property type="entry name" value="Transpos_assoc"/>
</dbReference>
<feature type="domain" description="Transposase-associated" evidence="4">
    <location>
        <begin position="10"/>
        <end position="83"/>
    </location>
</feature>
<feature type="region of interest" description="Disordered" evidence="1">
    <location>
        <begin position="936"/>
        <end position="955"/>
    </location>
</feature>
<dbReference type="Pfam" id="PF02992">
    <property type="entry name" value="Transposase_21"/>
    <property type="match status" value="1"/>
</dbReference>
<reference evidence="5 6" key="1">
    <citation type="journal article" date="2021" name="bioRxiv">
        <title>Chromosome-scale and haplotype-resolved genome assembly of a tetraploid potato cultivar.</title>
        <authorList>
            <person name="Sun H."/>
            <person name="Jiao W.-B."/>
            <person name="Krause K."/>
            <person name="Campoy J.A."/>
            <person name="Goel M."/>
            <person name="Folz-Donahue K."/>
            <person name="Kukat C."/>
            <person name="Huettel B."/>
            <person name="Schneeberger K."/>
        </authorList>
    </citation>
    <scope>NUCLEOTIDE SEQUENCE [LARGE SCALE GENOMIC DNA]</scope>
    <source>
        <strain evidence="5">SolTubOtavaFocal</strain>
        <tissue evidence="5">Leaves</tissue>
    </source>
</reference>
<evidence type="ECO:0008006" key="7">
    <source>
        <dbReference type="Google" id="ProtNLM"/>
    </source>
</evidence>
<sequence>MTRNSNIPSKDWMKLARYSKEYIDGVESFLDFAYSYGDSQGEEIQCPCAKCCNIRWTRRNVVYDHLIGYGFVKGYTRWINHGEWDIKLNVDDDMDCSRDDIDGLLNDQFRDVTQAEGVYDGANEDAKKFYNLVEEASQELYPGCTGFSKLSFTLRLYLLKCLHGWSNESFTSLLELLKEAMPELNIPPSYNKTKFMVKNLGLDYEKIDACPNDCMLFRNDHKDDEFCHTCGASRYIKSLEVNSELEPSKKQHRVSAKTLRHFPLIPRLKRLFMCSKTANSLRWHDEERSKDGKLRHPADGLAWKDFDRLHPDFALDCRNVRLGLSSDGFNPFRTMSISHSTWPVMLMVYNLPPWMCMKSEYSILSLLIPGPRSPGNDIDIYLQPLIDELKLLWDSGVETYDASRNQTFQMRASLMWTINDFPAYAMLSGWSTKGKFTCSCCNYGTNSCYLKHSRKMCYMDHRVFLPMDHPWRSNKRSFNGKTEFRPPPPFLKGTDHNLLRHNLDVMHIEKNIVDSILGTLLDISGKTKDHAKARYDLKDMGIRKNLHPKDTEDSKRTKFAKACFSMKNGEKSTFCGVLKTAKLPDGSASSISRCVHLDERKLSNYKTHDAHFMLHYLLPIPIKSILPDYVAIPLIRLRSFFRCLCQKVITLEELDCLEVEIIETISQLERIFPPSIFDIMIHLPIHLANEVRLGGPVQNRWMYSTEREMGTFKSYIRNRRYPEGCIAETRVGIDCMNLFSKYLHGSVHTKFNRRARNNDECDPSDAETVSLFPNKGVPLGAKKTNPFILDNKSLSQAHAYLLGNCDERDARRKTQNSGVTLVASTTSFASSKDKNLIAADLTYYGRIVDIVELDYYSHFKVVLFKCDWYEVENDAYGLTYVYFNKRCSQEEPFVLGSQVHQCFYVQDPYDQDRHYVMKTIPRDLFSMCDEVESNLPQSYENEPSEHLMGPSIPKDNGEVLLTRTDVPETIIDVPSEEFVTQQLEVEYEEEFEDESADEFEDESENEYEDESEDELEDESEEEFEDDAP</sequence>
<evidence type="ECO:0000256" key="1">
    <source>
        <dbReference type="SAM" id="MobiDB-lite"/>
    </source>
</evidence>
<dbReference type="PANTHER" id="PTHR10775:SF190">
    <property type="entry name" value="TNP2-LIKE TRANSPOSON PROTEIN"/>
    <property type="match status" value="1"/>
</dbReference>
<protein>
    <recommendedName>
        <fullName evidence="7">Transposon protein, CACTA, En/Spm sub-class</fullName>
    </recommendedName>
</protein>
<gene>
    <name evidence="5" type="ORF">KY290_000608</name>
</gene>
<dbReference type="Pfam" id="PF13963">
    <property type="entry name" value="Transpos_assoc"/>
    <property type="match status" value="1"/>
</dbReference>
<dbReference type="InterPro" id="IPR004242">
    <property type="entry name" value="Transposase_21"/>
</dbReference>
<dbReference type="EMBL" id="JAIVGD010000001">
    <property type="protein sequence ID" value="KAH0781010.1"/>
    <property type="molecule type" value="Genomic_DNA"/>
</dbReference>
<feature type="region of interest" description="Disordered" evidence="1">
    <location>
        <begin position="986"/>
        <end position="1028"/>
    </location>
</feature>
<dbReference type="Proteomes" id="UP000826656">
    <property type="component" value="Unassembled WGS sequence"/>
</dbReference>
<accession>A0ABQ7WKC0</accession>
<proteinExistence type="predicted"/>
<evidence type="ECO:0000259" key="3">
    <source>
        <dbReference type="Pfam" id="PF13960"/>
    </source>
</evidence>
<evidence type="ECO:0000313" key="5">
    <source>
        <dbReference type="EMBL" id="KAH0781010.1"/>
    </source>
</evidence>
<dbReference type="PANTHER" id="PTHR10775">
    <property type="entry name" value="OS08G0208400 PROTEIN"/>
    <property type="match status" value="1"/>
</dbReference>
<keyword evidence="6" id="KW-1185">Reference proteome</keyword>
<dbReference type="InterPro" id="IPR025312">
    <property type="entry name" value="DUF4216"/>
</dbReference>
<organism evidence="5 6">
    <name type="scientific">Solanum tuberosum</name>
    <name type="common">Potato</name>
    <dbReference type="NCBI Taxonomy" id="4113"/>
    <lineage>
        <taxon>Eukaryota</taxon>
        <taxon>Viridiplantae</taxon>
        <taxon>Streptophyta</taxon>
        <taxon>Embryophyta</taxon>
        <taxon>Tracheophyta</taxon>
        <taxon>Spermatophyta</taxon>
        <taxon>Magnoliopsida</taxon>
        <taxon>eudicotyledons</taxon>
        <taxon>Gunneridae</taxon>
        <taxon>Pentapetalae</taxon>
        <taxon>asterids</taxon>
        <taxon>lamiids</taxon>
        <taxon>Solanales</taxon>
        <taxon>Solanaceae</taxon>
        <taxon>Solanoideae</taxon>
        <taxon>Solaneae</taxon>
        <taxon>Solanum</taxon>
    </lineage>
</organism>
<feature type="domain" description="DUF4216" evidence="2">
    <location>
        <begin position="851"/>
        <end position="911"/>
    </location>
</feature>
<comment type="caution">
    <text evidence="5">The sequence shown here is derived from an EMBL/GenBank/DDBJ whole genome shotgun (WGS) entry which is preliminary data.</text>
</comment>